<organism evidence="1">
    <name type="scientific">Anopheles coluzzii</name>
    <name type="common">African malaria mosquito</name>
    <dbReference type="NCBI Taxonomy" id="1518534"/>
    <lineage>
        <taxon>Eukaryota</taxon>
        <taxon>Metazoa</taxon>
        <taxon>Ecdysozoa</taxon>
        <taxon>Arthropoda</taxon>
        <taxon>Hexapoda</taxon>
        <taxon>Insecta</taxon>
        <taxon>Pterygota</taxon>
        <taxon>Neoptera</taxon>
        <taxon>Endopterygota</taxon>
        <taxon>Diptera</taxon>
        <taxon>Nematocera</taxon>
        <taxon>Culicoidea</taxon>
        <taxon>Culicidae</taxon>
        <taxon>Anophelinae</taxon>
        <taxon>Anopheles</taxon>
    </lineage>
</organism>
<dbReference type="EnsemblMetazoa" id="ACOM039735-RA">
    <property type="protein sequence ID" value="ACOM039735-PA.1"/>
    <property type="gene ID" value="ACOM039735"/>
</dbReference>
<protein>
    <submittedName>
        <fullName evidence="1">Uncharacterized protein</fullName>
    </submittedName>
</protein>
<proteinExistence type="predicted"/>
<dbReference type="Proteomes" id="UP000075882">
    <property type="component" value="Unassembled WGS sequence"/>
</dbReference>
<accession>A0A8W7PYA3</accession>
<sequence length="102" mass="11157">MSHYACEALERTGGALYASVIRKQAKVKTFANFRQAPLEVVARASDLLQVHLTDCFLEEVHPLEVVPFVPLLSPLCPAYPLLVPLLVRLATAVGCSVHSVEM</sequence>
<dbReference type="AlphaFoldDB" id="A0A8W7PYA3"/>
<name>A0A8W7PYA3_ANOCL</name>
<evidence type="ECO:0000313" key="1">
    <source>
        <dbReference type="EnsemblMetazoa" id="ACOM039735-PA.1"/>
    </source>
</evidence>
<reference evidence="1" key="1">
    <citation type="submission" date="2022-08" db="UniProtKB">
        <authorList>
            <consortium name="EnsemblMetazoa"/>
        </authorList>
    </citation>
    <scope>IDENTIFICATION</scope>
</reference>